<evidence type="ECO:0000313" key="4">
    <source>
        <dbReference type="EMBL" id="KZV88803.1"/>
    </source>
</evidence>
<proteinExistence type="inferred from homology"/>
<evidence type="ECO:0000313" key="5">
    <source>
        <dbReference type="Proteomes" id="UP000077266"/>
    </source>
</evidence>
<dbReference type="PANTHER" id="PTHR42748:SF7">
    <property type="entry name" value="NMRA LIKE REDOX SENSOR 1-RELATED"/>
    <property type="match status" value="1"/>
</dbReference>
<dbReference type="OrthoDB" id="419598at2759"/>
<evidence type="ECO:0000256" key="2">
    <source>
        <dbReference type="ARBA" id="ARBA00022857"/>
    </source>
</evidence>
<dbReference type="PANTHER" id="PTHR42748">
    <property type="entry name" value="NITROGEN METABOLITE REPRESSION PROTEIN NMRA FAMILY MEMBER"/>
    <property type="match status" value="1"/>
</dbReference>
<accession>A0A165FDA9</accession>
<dbReference type="Gene3D" id="3.90.25.10">
    <property type="entry name" value="UDP-galactose 4-epimerase, domain 1"/>
    <property type="match status" value="1"/>
</dbReference>
<reference evidence="4 5" key="1">
    <citation type="journal article" date="2016" name="Mol. Biol. Evol.">
        <title>Comparative Genomics of Early-Diverging Mushroom-Forming Fungi Provides Insights into the Origins of Lignocellulose Decay Capabilities.</title>
        <authorList>
            <person name="Nagy L.G."/>
            <person name="Riley R."/>
            <person name="Tritt A."/>
            <person name="Adam C."/>
            <person name="Daum C."/>
            <person name="Floudas D."/>
            <person name="Sun H."/>
            <person name="Yadav J.S."/>
            <person name="Pangilinan J."/>
            <person name="Larsson K.H."/>
            <person name="Matsuura K."/>
            <person name="Barry K."/>
            <person name="Labutti K."/>
            <person name="Kuo R."/>
            <person name="Ohm R.A."/>
            <person name="Bhattacharya S.S."/>
            <person name="Shirouzu T."/>
            <person name="Yoshinaga Y."/>
            <person name="Martin F.M."/>
            <person name="Grigoriev I.V."/>
            <person name="Hibbett D.S."/>
        </authorList>
    </citation>
    <scope>NUCLEOTIDE SEQUENCE [LARGE SCALE GENOMIC DNA]</scope>
    <source>
        <strain evidence="4 5">HHB12029</strain>
    </source>
</reference>
<sequence length="321" mass="34811">MSRPRVATVFGATGQQGGSVVRQLLKDGIFTPRAVTRNASGESAQNLVKLGAEVVQADLADYESVRRAVDGAEVVFAVTIPALGEGGTRELAQGKFMVDAAKDAGVKYFIWSSTTSISGISGGKYNALPLDDKAEVDNYLRASGLSHSILLTGGFLENWARKYTASTRDDSLSRQTYSEFPDCAKLNENGDVTFKARWVPGTIATLSWIERDMGKSVGALVDAYAGGRVSEVDGKSYVMACAKVPIEEYFKVMEQVLGRKVVVTWLPSINFQMVDDMYDCAKEFTWYADRQVPDPGLVALGVQFGTLEEFVRTVLKPGLGL</sequence>
<organism evidence="4 5">
    <name type="scientific">Exidia glandulosa HHB12029</name>
    <dbReference type="NCBI Taxonomy" id="1314781"/>
    <lineage>
        <taxon>Eukaryota</taxon>
        <taxon>Fungi</taxon>
        <taxon>Dikarya</taxon>
        <taxon>Basidiomycota</taxon>
        <taxon>Agaricomycotina</taxon>
        <taxon>Agaricomycetes</taxon>
        <taxon>Auriculariales</taxon>
        <taxon>Exidiaceae</taxon>
        <taxon>Exidia</taxon>
    </lineage>
</organism>
<keyword evidence="2" id="KW-0521">NADP</keyword>
<comment type="similarity">
    <text evidence="1">Belongs to the NmrA-type oxidoreductase family.</text>
</comment>
<gene>
    <name evidence="4" type="ORF">EXIGLDRAFT_165339</name>
</gene>
<name>A0A165FDA9_EXIGL</name>
<dbReference type="EMBL" id="KV426090">
    <property type="protein sequence ID" value="KZV88803.1"/>
    <property type="molecule type" value="Genomic_DNA"/>
</dbReference>
<dbReference type="InterPro" id="IPR036291">
    <property type="entry name" value="NAD(P)-bd_dom_sf"/>
</dbReference>
<dbReference type="InterPro" id="IPR051164">
    <property type="entry name" value="NmrA-like_oxidored"/>
</dbReference>
<dbReference type="Gene3D" id="3.40.50.720">
    <property type="entry name" value="NAD(P)-binding Rossmann-like Domain"/>
    <property type="match status" value="1"/>
</dbReference>
<evidence type="ECO:0000259" key="3">
    <source>
        <dbReference type="Pfam" id="PF05368"/>
    </source>
</evidence>
<feature type="domain" description="NmrA-like" evidence="3">
    <location>
        <begin position="8"/>
        <end position="273"/>
    </location>
</feature>
<dbReference type="InterPro" id="IPR008030">
    <property type="entry name" value="NmrA-like"/>
</dbReference>
<dbReference type="STRING" id="1314781.A0A165FDA9"/>
<evidence type="ECO:0000256" key="1">
    <source>
        <dbReference type="ARBA" id="ARBA00006328"/>
    </source>
</evidence>
<keyword evidence="5" id="KW-1185">Reference proteome</keyword>
<dbReference type="InParanoid" id="A0A165FDA9"/>
<protein>
    <submittedName>
        <fullName evidence="4">NmrA-domain-containing protein</fullName>
    </submittedName>
</protein>
<dbReference type="SUPFAM" id="SSF51735">
    <property type="entry name" value="NAD(P)-binding Rossmann-fold domains"/>
    <property type="match status" value="1"/>
</dbReference>
<dbReference type="Pfam" id="PF05368">
    <property type="entry name" value="NmrA"/>
    <property type="match status" value="1"/>
</dbReference>
<dbReference type="Proteomes" id="UP000077266">
    <property type="component" value="Unassembled WGS sequence"/>
</dbReference>
<dbReference type="AlphaFoldDB" id="A0A165FDA9"/>